<dbReference type="Proteomes" id="UP000828048">
    <property type="component" value="Chromosome 2"/>
</dbReference>
<accession>A0ACB7X4V3</accession>
<evidence type="ECO:0000313" key="1">
    <source>
        <dbReference type="EMBL" id="KAH7835728.1"/>
    </source>
</evidence>
<protein>
    <submittedName>
        <fullName evidence="1">Uncharacterized protein</fullName>
    </submittedName>
</protein>
<sequence>MTSGSNKYKYLYTAEVMEAKNVGKRKQDMDNTVVHHLFCDSSDNRGFFNFMPLSDLYDASKGFMVNDVVTVEAQITLISSFVDF</sequence>
<name>A0ACB7X4V3_9ERIC</name>
<proteinExistence type="predicted"/>
<dbReference type="EMBL" id="CM037152">
    <property type="protein sequence ID" value="KAH7835728.1"/>
    <property type="molecule type" value="Genomic_DNA"/>
</dbReference>
<organism evidence="1 2">
    <name type="scientific">Vaccinium darrowii</name>
    <dbReference type="NCBI Taxonomy" id="229202"/>
    <lineage>
        <taxon>Eukaryota</taxon>
        <taxon>Viridiplantae</taxon>
        <taxon>Streptophyta</taxon>
        <taxon>Embryophyta</taxon>
        <taxon>Tracheophyta</taxon>
        <taxon>Spermatophyta</taxon>
        <taxon>Magnoliopsida</taxon>
        <taxon>eudicotyledons</taxon>
        <taxon>Gunneridae</taxon>
        <taxon>Pentapetalae</taxon>
        <taxon>asterids</taxon>
        <taxon>Ericales</taxon>
        <taxon>Ericaceae</taxon>
        <taxon>Vaccinioideae</taxon>
        <taxon>Vaccinieae</taxon>
        <taxon>Vaccinium</taxon>
    </lineage>
</organism>
<reference evidence="1 2" key="1">
    <citation type="journal article" date="2021" name="Hortic Res">
        <title>High-quality reference genome and annotation aids understanding of berry development for evergreen blueberry (Vaccinium darrowii).</title>
        <authorList>
            <person name="Yu J."/>
            <person name="Hulse-Kemp A.M."/>
            <person name="Babiker E."/>
            <person name="Staton M."/>
        </authorList>
    </citation>
    <scope>NUCLEOTIDE SEQUENCE [LARGE SCALE GENOMIC DNA]</scope>
    <source>
        <strain evidence="2">cv. NJ 8807/NJ 8810</strain>
        <tissue evidence="1">Young leaf</tissue>
    </source>
</reference>
<comment type="caution">
    <text evidence="1">The sequence shown here is derived from an EMBL/GenBank/DDBJ whole genome shotgun (WGS) entry which is preliminary data.</text>
</comment>
<keyword evidence="2" id="KW-1185">Reference proteome</keyword>
<evidence type="ECO:0000313" key="2">
    <source>
        <dbReference type="Proteomes" id="UP000828048"/>
    </source>
</evidence>
<gene>
    <name evidence="1" type="ORF">Vadar_029271</name>
</gene>